<proteinExistence type="predicted"/>
<comment type="caution">
    <text evidence="2">The sequence shown here is derived from an EMBL/GenBank/DDBJ whole genome shotgun (WGS) entry which is preliminary data.</text>
</comment>
<reference evidence="2 3" key="1">
    <citation type="journal article" date="2019" name="Commun. Biol.">
        <title>The bagworm genome reveals a unique fibroin gene that provides high tensile strength.</title>
        <authorList>
            <person name="Kono N."/>
            <person name="Nakamura H."/>
            <person name="Ohtoshi R."/>
            <person name="Tomita M."/>
            <person name="Numata K."/>
            <person name="Arakawa K."/>
        </authorList>
    </citation>
    <scope>NUCLEOTIDE SEQUENCE [LARGE SCALE GENOMIC DNA]</scope>
</reference>
<feature type="compositionally biased region" description="Basic and acidic residues" evidence="1">
    <location>
        <begin position="70"/>
        <end position="83"/>
    </location>
</feature>
<evidence type="ECO:0000256" key="1">
    <source>
        <dbReference type="SAM" id="MobiDB-lite"/>
    </source>
</evidence>
<feature type="compositionally biased region" description="Polar residues" evidence="1">
    <location>
        <begin position="23"/>
        <end position="35"/>
    </location>
</feature>
<name>A0A4C1XZX1_EUMVA</name>
<gene>
    <name evidence="2" type="ORF">EVAR_88869_1</name>
</gene>
<evidence type="ECO:0000313" key="3">
    <source>
        <dbReference type="Proteomes" id="UP000299102"/>
    </source>
</evidence>
<dbReference type="EMBL" id="BGZK01000993">
    <property type="protein sequence ID" value="GBP67817.1"/>
    <property type="molecule type" value="Genomic_DNA"/>
</dbReference>
<sequence>MIGSRQNHSLEKKKSVKLKTLQVPRSDTASANQAAAGQRHWPGERASCSASPAVRRGDAGTAKGEPAPPEWRRRIDSGDETYRARPARPFTHGRWFTVSHQPPDLHWIIVEGPEYKASIFNKILIG</sequence>
<accession>A0A4C1XZX1</accession>
<evidence type="ECO:0000313" key="2">
    <source>
        <dbReference type="EMBL" id="GBP67817.1"/>
    </source>
</evidence>
<dbReference type="AlphaFoldDB" id="A0A4C1XZX1"/>
<organism evidence="2 3">
    <name type="scientific">Eumeta variegata</name>
    <name type="common">Bagworm moth</name>
    <name type="synonym">Eumeta japonica</name>
    <dbReference type="NCBI Taxonomy" id="151549"/>
    <lineage>
        <taxon>Eukaryota</taxon>
        <taxon>Metazoa</taxon>
        <taxon>Ecdysozoa</taxon>
        <taxon>Arthropoda</taxon>
        <taxon>Hexapoda</taxon>
        <taxon>Insecta</taxon>
        <taxon>Pterygota</taxon>
        <taxon>Neoptera</taxon>
        <taxon>Endopterygota</taxon>
        <taxon>Lepidoptera</taxon>
        <taxon>Glossata</taxon>
        <taxon>Ditrysia</taxon>
        <taxon>Tineoidea</taxon>
        <taxon>Psychidae</taxon>
        <taxon>Oiketicinae</taxon>
        <taxon>Eumeta</taxon>
    </lineage>
</organism>
<dbReference type="Proteomes" id="UP000299102">
    <property type="component" value="Unassembled WGS sequence"/>
</dbReference>
<feature type="region of interest" description="Disordered" evidence="1">
    <location>
        <begin position="1"/>
        <end position="85"/>
    </location>
</feature>
<protein>
    <submittedName>
        <fullName evidence="2">Uncharacterized protein</fullName>
    </submittedName>
</protein>
<keyword evidence="3" id="KW-1185">Reference proteome</keyword>